<dbReference type="GO" id="GO:0009003">
    <property type="term" value="F:signal peptidase activity"/>
    <property type="evidence" value="ECO:0007669"/>
    <property type="project" value="UniProtKB-EC"/>
</dbReference>
<dbReference type="PROSITE" id="PS00761">
    <property type="entry name" value="SPASE_I_3"/>
    <property type="match status" value="1"/>
</dbReference>
<evidence type="ECO:0000256" key="1">
    <source>
        <dbReference type="ARBA" id="ARBA00000677"/>
    </source>
</evidence>
<keyword evidence="11" id="KW-1185">Reference proteome</keyword>
<organism evidence="10 11">
    <name type="scientific">Microbacter margulisiae</name>
    <dbReference type="NCBI Taxonomy" id="1350067"/>
    <lineage>
        <taxon>Bacteria</taxon>
        <taxon>Pseudomonadati</taxon>
        <taxon>Bacteroidota</taxon>
        <taxon>Bacteroidia</taxon>
        <taxon>Bacteroidales</taxon>
        <taxon>Porphyromonadaceae</taxon>
        <taxon>Microbacter</taxon>
    </lineage>
</organism>
<dbReference type="EMBL" id="JACHYB010000002">
    <property type="protein sequence ID" value="MBB3188254.1"/>
    <property type="molecule type" value="Genomic_DNA"/>
</dbReference>
<protein>
    <recommendedName>
        <fullName evidence="4">Signal peptidase I</fullName>
        <ecNumber evidence="3">3.4.21.89</ecNumber>
    </recommendedName>
    <alternativeName>
        <fullName evidence="6">Leader peptidase I</fullName>
    </alternativeName>
</protein>
<feature type="transmembrane region" description="Helical" evidence="8">
    <location>
        <begin position="63"/>
        <end position="85"/>
    </location>
</feature>
<dbReference type="EC" id="3.4.21.89" evidence="3"/>
<evidence type="ECO:0000256" key="2">
    <source>
        <dbReference type="ARBA" id="ARBA00009370"/>
    </source>
</evidence>
<proteinExistence type="inferred from homology"/>
<evidence type="ECO:0000256" key="6">
    <source>
        <dbReference type="ARBA" id="ARBA00029906"/>
    </source>
</evidence>
<sequence length="486" mass="56166">MKKQPMKQWIKFAIAAIICILFTIWIGSLWVLIVLPFIFDVYISKFIHWTWWKESKNPAVRQVMEWVDAIVFALIAVYIINLFFFQNYQIPTSSLEKTLLVGDFLFVSKVAYGPRMPNTPIAFPLVQNTLPILNCKSYLETPEWGYHRLKGFGHVKRNDIVVFNFPAGDTVTLKDLNPDYYTSCYEEGYSFLKSQNPGAQPNATECYQYGRQIIRDNPQKYGQIIYRPVDRRENYVKRCVGLPGDTLQIIQNQVYIDKKILYDQPGVQYNYLVQTNGAPLTNDIFNSLDVSKDDRQLLTQEGLDNDEILAGMGFQRNVSGQFLPVYDIPLTRAAYNKLKAMPFVISIKCEPDWFGGDVFPLGYGKGWTRGNFGPIWIPKKGATIAINTTNLSLYQHIIANYEHNKLSVNNGIIYINGKPATHYTFKMNYYWMMGDNRDNSADSRYWGFVPEDHIVGQPLFVWLSLDKDKGFPGNIRWNRFFHSATH</sequence>
<evidence type="ECO:0000259" key="9">
    <source>
        <dbReference type="Pfam" id="PF10502"/>
    </source>
</evidence>
<comment type="similarity">
    <text evidence="2">Belongs to the peptidase S26 family.</text>
</comment>
<feature type="active site" evidence="7">
    <location>
        <position position="237"/>
    </location>
</feature>
<evidence type="ECO:0000256" key="7">
    <source>
        <dbReference type="PIRSR" id="PIRSR600223-1"/>
    </source>
</evidence>
<evidence type="ECO:0000313" key="11">
    <source>
        <dbReference type="Proteomes" id="UP000544222"/>
    </source>
</evidence>
<dbReference type="GO" id="GO:0006465">
    <property type="term" value="P:signal peptide processing"/>
    <property type="evidence" value="ECO:0007669"/>
    <property type="project" value="InterPro"/>
</dbReference>
<dbReference type="PANTHER" id="PTHR43390">
    <property type="entry name" value="SIGNAL PEPTIDASE I"/>
    <property type="match status" value="1"/>
</dbReference>
<evidence type="ECO:0000256" key="5">
    <source>
        <dbReference type="ARBA" id="ARBA00022801"/>
    </source>
</evidence>
<dbReference type="InterPro" id="IPR036286">
    <property type="entry name" value="LexA/Signal_pep-like_sf"/>
</dbReference>
<dbReference type="GO" id="GO:0016020">
    <property type="term" value="C:membrane"/>
    <property type="evidence" value="ECO:0007669"/>
    <property type="project" value="InterPro"/>
</dbReference>
<evidence type="ECO:0000313" key="10">
    <source>
        <dbReference type="EMBL" id="MBB3188254.1"/>
    </source>
</evidence>
<keyword evidence="5 10" id="KW-0378">Hydrolase</keyword>
<feature type="transmembrane region" description="Helical" evidence="8">
    <location>
        <begin position="12"/>
        <end position="43"/>
    </location>
</feature>
<evidence type="ECO:0000256" key="4">
    <source>
        <dbReference type="ARBA" id="ARBA00019232"/>
    </source>
</evidence>
<gene>
    <name evidence="10" type="ORF">FHX64_002452</name>
</gene>
<dbReference type="InterPro" id="IPR000223">
    <property type="entry name" value="Pept_S26A_signal_pept_1"/>
</dbReference>
<dbReference type="Gene3D" id="2.10.109.10">
    <property type="entry name" value="Umud Fragment, subunit A"/>
    <property type="match status" value="2"/>
</dbReference>
<dbReference type="CDD" id="cd06530">
    <property type="entry name" value="S26_SPase_I"/>
    <property type="match status" value="2"/>
</dbReference>
<evidence type="ECO:0000256" key="8">
    <source>
        <dbReference type="SAM" id="Phobius"/>
    </source>
</evidence>
<dbReference type="PRINTS" id="PR00727">
    <property type="entry name" value="LEADERPTASE"/>
</dbReference>
<dbReference type="Proteomes" id="UP000544222">
    <property type="component" value="Unassembled WGS sequence"/>
</dbReference>
<accession>A0A7W5H353</accession>
<reference evidence="10 11" key="1">
    <citation type="submission" date="2020-08" db="EMBL/GenBank/DDBJ databases">
        <title>Genomic Encyclopedia of Type Strains, Phase IV (KMG-IV): sequencing the most valuable type-strain genomes for metagenomic binning, comparative biology and taxonomic classification.</title>
        <authorList>
            <person name="Goeker M."/>
        </authorList>
    </citation>
    <scope>NUCLEOTIDE SEQUENCE [LARGE SCALE GENOMIC DNA]</scope>
    <source>
        <strain evidence="10 11">DSM 27471</strain>
    </source>
</reference>
<dbReference type="InterPro" id="IPR019533">
    <property type="entry name" value="Peptidase_S26"/>
</dbReference>
<dbReference type="AlphaFoldDB" id="A0A7W5H353"/>
<dbReference type="Pfam" id="PF10502">
    <property type="entry name" value="Peptidase_S26"/>
    <property type="match status" value="2"/>
</dbReference>
<comment type="caution">
    <text evidence="10">The sequence shown here is derived from an EMBL/GenBank/DDBJ whole genome shotgun (WGS) entry which is preliminary data.</text>
</comment>
<dbReference type="InterPro" id="IPR019758">
    <property type="entry name" value="Pept_S26A_signal_pept_1_CS"/>
</dbReference>
<name>A0A7W5H353_9PORP</name>
<evidence type="ECO:0000256" key="3">
    <source>
        <dbReference type="ARBA" id="ARBA00013208"/>
    </source>
</evidence>
<feature type="active site" evidence="7">
    <location>
        <position position="94"/>
    </location>
</feature>
<comment type="catalytic activity">
    <reaction evidence="1">
        <text>Cleavage of hydrophobic, N-terminal signal or leader sequences from secreted and periplasmic proteins.</text>
        <dbReference type="EC" id="3.4.21.89"/>
    </reaction>
</comment>
<keyword evidence="8" id="KW-0812">Transmembrane</keyword>
<keyword evidence="8" id="KW-0472">Membrane</keyword>
<feature type="domain" description="Peptidase S26" evidence="9">
    <location>
        <begin position="64"/>
        <end position="279"/>
    </location>
</feature>
<dbReference type="PANTHER" id="PTHR43390:SF1">
    <property type="entry name" value="CHLOROPLAST PROCESSING PEPTIDASE"/>
    <property type="match status" value="1"/>
</dbReference>
<feature type="domain" description="Peptidase S26" evidence="9">
    <location>
        <begin position="423"/>
        <end position="462"/>
    </location>
</feature>
<dbReference type="RefSeq" id="WP_183414024.1">
    <property type="nucleotide sequence ID" value="NZ_JACHYB010000002.1"/>
</dbReference>
<dbReference type="GO" id="GO:0004252">
    <property type="term" value="F:serine-type endopeptidase activity"/>
    <property type="evidence" value="ECO:0007669"/>
    <property type="project" value="InterPro"/>
</dbReference>
<keyword evidence="8" id="KW-1133">Transmembrane helix</keyword>
<dbReference type="SUPFAM" id="SSF51306">
    <property type="entry name" value="LexA/Signal peptidase"/>
    <property type="match status" value="2"/>
</dbReference>